<dbReference type="AlphaFoldDB" id="A0A1H1SVW1"/>
<dbReference type="EMBL" id="LT629736">
    <property type="protein sequence ID" value="SDS51953.1"/>
    <property type="molecule type" value="Genomic_DNA"/>
</dbReference>
<reference evidence="2" key="1">
    <citation type="submission" date="2016-10" db="EMBL/GenBank/DDBJ databases">
        <authorList>
            <person name="Varghese N."/>
            <person name="Submissions S."/>
        </authorList>
    </citation>
    <scope>NUCLEOTIDE SEQUENCE [LARGE SCALE GENOMIC DNA]</scope>
    <source>
        <strain evidence="2">NRRL B-51270</strain>
    </source>
</reference>
<gene>
    <name evidence="1" type="ORF">SAMN05216421_1674</name>
</gene>
<accession>A0A1H1SVW1</accession>
<keyword evidence="2" id="KW-1185">Reference proteome</keyword>
<dbReference type="Proteomes" id="UP000243207">
    <property type="component" value="Chromosome I"/>
</dbReference>
<name>A0A1H1SVW1_9GAMM</name>
<evidence type="ECO:0000313" key="2">
    <source>
        <dbReference type="Proteomes" id="UP000243207"/>
    </source>
</evidence>
<protein>
    <submittedName>
        <fullName evidence="1">Uncharacterized protein</fullName>
    </submittedName>
</protein>
<sequence length="45" mass="4468">MFVSAQSTELFASGGPIANATDHVIPAPLAIQLKDVEGSGGGTVI</sequence>
<proteinExistence type="predicted"/>
<organism evidence="1 2">
    <name type="scientific">Halopseudomonas xinjiangensis</name>
    <dbReference type="NCBI Taxonomy" id="487184"/>
    <lineage>
        <taxon>Bacteria</taxon>
        <taxon>Pseudomonadati</taxon>
        <taxon>Pseudomonadota</taxon>
        <taxon>Gammaproteobacteria</taxon>
        <taxon>Pseudomonadales</taxon>
        <taxon>Pseudomonadaceae</taxon>
        <taxon>Halopseudomonas</taxon>
    </lineage>
</organism>
<evidence type="ECO:0000313" key="1">
    <source>
        <dbReference type="EMBL" id="SDS51953.1"/>
    </source>
</evidence>